<dbReference type="PRINTS" id="PR00452">
    <property type="entry name" value="SH3DOMAIN"/>
</dbReference>
<evidence type="ECO:0000256" key="11">
    <source>
        <dbReference type="PROSITE-ProRule" id="PRU00782"/>
    </source>
</evidence>
<evidence type="ECO:0000256" key="2">
    <source>
        <dbReference type="ARBA" id="ARBA00022443"/>
    </source>
</evidence>
<evidence type="ECO:0000259" key="15">
    <source>
        <dbReference type="PROSITE" id="PS51757"/>
    </source>
</evidence>
<dbReference type="PROSITE" id="PS50096">
    <property type="entry name" value="IQ"/>
    <property type="match status" value="1"/>
</dbReference>
<feature type="domain" description="SH3" evidence="13">
    <location>
        <begin position="1026"/>
        <end position="1083"/>
    </location>
</feature>
<dbReference type="InterPro" id="IPR036072">
    <property type="entry name" value="MYSc_Myo1"/>
</dbReference>
<evidence type="ECO:0000256" key="1">
    <source>
        <dbReference type="ARBA" id="ARBA00008314"/>
    </source>
</evidence>
<dbReference type="Pfam" id="PF06017">
    <property type="entry name" value="Myosin_TH1"/>
    <property type="match status" value="1"/>
</dbReference>
<evidence type="ECO:0008006" key="18">
    <source>
        <dbReference type="Google" id="ProtNLM"/>
    </source>
</evidence>
<dbReference type="Proteomes" id="UP001142489">
    <property type="component" value="Unassembled WGS sequence"/>
</dbReference>
<keyword evidence="3" id="KW-0597">Phosphoprotein</keyword>
<dbReference type="GO" id="GO:0005737">
    <property type="term" value="C:cytoplasm"/>
    <property type="evidence" value="ECO:0007669"/>
    <property type="project" value="TreeGrafter"/>
</dbReference>
<dbReference type="InterPro" id="IPR001452">
    <property type="entry name" value="SH3_domain"/>
</dbReference>
<dbReference type="AlphaFoldDB" id="A0A9Q0XDW4"/>
<dbReference type="FunFam" id="1.20.120.720:FF:000010">
    <property type="entry name" value="Unconventional myosin-Ie"/>
    <property type="match status" value="1"/>
</dbReference>
<dbReference type="GO" id="GO:0032835">
    <property type="term" value="P:glomerulus development"/>
    <property type="evidence" value="ECO:0007669"/>
    <property type="project" value="TreeGrafter"/>
</dbReference>
<dbReference type="FunFam" id="3.40.850.10:FF:000101">
    <property type="entry name" value="Slow myosin heavy chain 2"/>
    <property type="match status" value="1"/>
</dbReference>
<evidence type="ECO:0000259" key="14">
    <source>
        <dbReference type="PROSITE" id="PS51456"/>
    </source>
</evidence>
<dbReference type="SMART" id="SM00326">
    <property type="entry name" value="SH3"/>
    <property type="match status" value="1"/>
</dbReference>
<dbReference type="Gene3D" id="1.10.10.820">
    <property type="match status" value="1"/>
</dbReference>
<feature type="binding site" evidence="11">
    <location>
        <begin position="89"/>
        <end position="96"/>
    </location>
    <ligand>
        <name>ATP</name>
        <dbReference type="ChEBI" id="CHEBI:30616"/>
    </ligand>
</feature>
<evidence type="ECO:0000313" key="16">
    <source>
        <dbReference type="EMBL" id="KAJ7311308.1"/>
    </source>
</evidence>
<dbReference type="FunFam" id="1.20.5.4820:FF:000004">
    <property type="entry name" value="Myosin IE"/>
    <property type="match status" value="1"/>
</dbReference>
<keyword evidence="7 11" id="KW-0518">Myosin</keyword>
<dbReference type="SUPFAM" id="SSF52540">
    <property type="entry name" value="P-loop containing nucleoside triphosphate hydrolases"/>
    <property type="match status" value="1"/>
</dbReference>
<dbReference type="GO" id="GO:0007015">
    <property type="term" value="P:actin filament organization"/>
    <property type="evidence" value="ECO:0007669"/>
    <property type="project" value="TreeGrafter"/>
</dbReference>
<dbReference type="PANTHER" id="PTHR13140">
    <property type="entry name" value="MYOSIN"/>
    <property type="match status" value="1"/>
</dbReference>
<dbReference type="InterPro" id="IPR010926">
    <property type="entry name" value="Myosin_TH1"/>
</dbReference>
<dbReference type="FunFam" id="2.30.30.40:FF:000072">
    <property type="entry name" value="Unconventional Myosin IB"/>
    <property type="match status" value="1"/>
</dbReference>
<proteinExistence type="inferred from homology"/>
<dbReference type="FunFam" id="1.10.10.820:FF:000001">
    <property type="entry name" value="Myosin heavy chain"/>
    <property type="match status" value="1"/>
</dbReference>
<gene>
    <name evidence="16" type="ORF">JRQ81_006924</name>
</gene>
<dbReference type="Gene3D" id="1.20.58.530">
    <property type="match status" value="1"/>
</dbReference>
<evidence type="ECO:0000313" key="17">
    <source>
        <dbReference type="Proteomes" id="UP001142489"/>
    </source>
</evidence>
<evidence type="ECO:0000256" key="10">
    <source>
        <dbReference type="PROSITE-ProRule" id="PRU00192"/>
    </source>
</evidence>
<dbReference type="GO" id="GO:0005886">
    <property type="term" value="C:plasma membrane"/>
    <property type="evidence" value="ECO:0007669"/>
    <property type="project" value="TreeGrafter"/>
</dbReference>
<dbReference type="GO" id="GO:0000146">
    <property type="term" value="F:microfilament motor activity"/>
    <property type="evidence" value="ECO:0007669"/>
    <property type="project" value="TreeGrafter"/>
</dbReference>
<dbReference type="OrthoDB" id="6108017at2759"/>
<comment type="similarity">
    <text evidence="1 11">Belongs to the TRAFAC class myosin-kinesin ATPase superfamily. Myosin family.</text>
</comment>
<dbReference type="PANTHER" id="PTHR13140:SF341">
    <property type="entry name" value="UNCONVENTIONAL MYOSIN-IE"/>
    <property type="match status" value="1"/>
</dbReference>
<name>A0A9Q0XDW4_9SAUR</name>
<dbReference type="GO" id="GO:0005902">
    <property type="term" value="C:microvillus"/>
    <property type="evidence" value="ECO:0007669"/>
    <property type="project" value="TreeGrafter"/>
</dbReference>
<evidence type="ECO:0000256" key="6">
    <source>
        <dbReference type="ARBA" id="ARBA00022860"/>
    </source>
</evidence>
<dbReference type="EMBL" id="JAPFRF010000014">
    <property type="protein sequence ID" value="KAJ7311308.1"/>
    <property type="molecule type" value="Genomic_DNA"/>
</dbReference>
<keyword evidence="17" id="KW-1185">Reference proteome</keyword>
<keyword evidence="4 11" id="KW-0547">Nucleotide-binding</keyword>
<reference evidence="16" key="1">
    <citation type="journal article" date="2023" name="DNA Res.">
        <title>Chromosome-level genome assembly of Phrynocephalus forsythii using third-generation DNA sequencing and Hi-C analysis.</title>
        <authorList>
            <person name="Qi Y."/>
            <person name="Zhao W."/>
            <person name="Zhao Y."/>
            <person name="Niu C."/>
            <person name="Cao S."/>
            <person name="Zhang Y."/>
        </authorList>
    </citation>
    <scope>NUCLEOTIDE SEQUENCE</scope>
    <source>
        <tissue evidence="16">Muscle</tissue>
    </source>
</reference>
<dbReference type="InterPro" id="IPR035507">
    <property type="entry name" value="Ie/If_SH3"/>
</dbReference>
<sequence length="1083" mass="123294">MVLLSKISEDSIVENLKKRYMDDYIFTYIGSVLISVNPFKQMPYFGEKEIEMYQGAAQYENPPHIYALADNMYRNMIIDRENQCVIISGESGAGKTVGAKYIMSYISKISGGGPKVQHVKDIILQSNPLLEAFGNAKTVRNNNSSRFGKYFEIQFSPGGEPDGGKISNFLLEKSRVVMRNPGERSFHIFYQMIEGASSKQRSSLGLTSMDYYHYLSLSGSYKVEDINDKLDFQETLHAMNVIGIFAEEQALVLQIVAGVLHLGNISFKEVGNYAAVESEEFLAFPAFLLGIDQDRLKEKLTSRQMDSKWGGKSESINVTLNVEQACYTRDALAKALHARIFDYLVDSINKAMEKDHEEYNIGVLDIYGFEIFQKNGFEQFCINFVNEKLQQIFIELTLKAEQEEYVQEGIRWTPIDYFNNKIVCDLIENKVNPPGIMSILDDVCATMHAVGEGADQTLLQKLQMQIGTHEHFNSWNQGFIIHHYAGKVSYDMDGFCERNRDVLFMDLIELMQSSEQPFIKALFPESLQADKKGRPTTAGSKIKKQANDLVGTLMKCTPHYIRCIKPNETKKPRDWEESRYLRSQRVVVGKGGPGGREEMELLIMALSSCPSRYAILTKATWPSWKGEEKQGVLHLLHSVNMDPDQFQLGRTKIFIKAPESLFLLEEMRERKYDGYARIIQKAWRKYTARKKYVQMREEASDLLLNKKERRRNSINRNFVGDYIGMEDRPELRQFLSKREKIDFAETVTKYDRRFKGIKRDLILSPKCVYLIGREKVKQGPERGQVKEVLKRRIEVEKILSVSLSTMQDDLFVLHEQEYDSLLESVFKTEFLSLLSKRYEEKTQRRLPLKFSNTLEVKLKKENWGPWKAGGSRQVQFSQGQGDVAILKASNKVLQVSIGPGLPKNSRTRNVSQDRRYSSRISGQTYPTRAAPPPPGLHQNGVIQIPQYTPQPQGPAGQRASQRSLYTSMACPPLPQVSGGLDRGSQQPGSLDFLRVPDQGAAGARRQTTNRPPPAGGRPKPQPKPKPQVPQCRALYAYDAQDTDELSFNASDIIDIIKEDPSGWWTGRLRGKQGLFPNNYVTKV</sequence>
<dbReference type="Pfam" id="PF00063">
    <property type="entry name" value="Myosin_head"/>
    <property type="match status" value="1"/>
</dbReference>
<dbReference type="Gene3D" id="1.20.5.4820">
    <property type="match status" value="1"/>
</dbReference>
<dbReference type="GO" id="GO:0006897">
    <property type="term" value="P:endocytosis"/>
    <property type="evidence" value="ECO:0007669"/>
    <property type="project" value="TreeGrafter"/>
</dbReference>
<organism evidence="16 17">
    <name type="scientific">Phrynocephalus forsythii</name>
    <dbReference type="NCBI Taxonomy" id="171643"/>
    <lineage>
        <taxon>Eukaryota</taxon>
        <taxon>Metazoa</taxon>
        <taxon>Chordata</taxon>
        <taxon>Craniata</taxon>
        <taxon>Vertebrata</taxon>
        <taxon>Euteleostomi</taxon>
        <taxon>Lepidosauria</taxon>
        <taxon>Squamata</taxon>
        <taxon>Bifurcata</taxon>
        <taxon>Unidentata</taxon>
        <taxon>Episquamata</taxon>
        <taxon>Toxicofera</taxon>
        <taxon>Iguania</taxon>
        <taxon>Acrodonta</taxon>
        <taxon>Agamidae</taxon>
        <taxon>Agaminae</taxon>
        <taxon>Phrynocephalus</taxon>
    </lineage>
</organism>
<keyword evidence="2 10" id="KW-0728">SH3 domain</keyword>
<keyword evidence="5 11" id="KW-0067">ATP-binding</keyword>
<evidence type="ECO:0000256" key="8">
    <source>
        <dbReference type="ARBA" id="ARBA00023175"/>
    </source>
</evidence>
<dbReference type="GO" id="GO:0005524">
    <property type="term" value="F:ATP binding"/>
    <property type="evidence" value="ECO:0007669"/>
    <property type="project" value="UniProtKB-UniRule"/>
</dbReference>
<dbReference type="Gene3D" id="3.40.850.10">
    <property type="entry name" value="Kinesin motor domain"/>
    <property type="match status" value="1"/>
</dbReference>
<dbReference type="SUPFAM" id="SSF50044">
    <property type="entry name" value="SH3-domain"/>
    <property type="match status" value="1"/>
</dbReference>
<keyword evidence="8 11" id="KW-0505">Motor protein</keyword>
<keyword evidence="6" id="KW-0112">Calmodulin-binding</keyword>
<dbReference type="GO" id="GO:0051015">
    <property type="term" value="F:actin filament binding"/>
    <property type="evidence" value="ECO:0007669"/>
    <property type="project" value="TreeGrafter"/>
</dbReference>
<evidence type="ECO:0000256" key="3">
    <source>
        <dbReference type="ARBA" id="ARBA00022553"/>
    </source>
</evidence>
<dbReference type="CDD" id="cd11827">
    <property type="entry name" value="SH3_MyoIe_If_like"/>
    <property type="match status" value="1"/>
</dbReference>
<evidence type="ECO:0000256" key="9">
    <source>
        <dbReference type="ARBA" id="ARBA00023203"/>
    </source>
</evidence>
<feature type="compositionally biased region" description="Pro residues" evidence="12">
    <location>
        <begin position="1010"/>
        <end position="1027"/>
    </location>
</feature>
<dbReference type="Gene3D" id="1.20.120.720">
    <property type="entry name" value="Myosin VI head, motor domain, U50 subdomain"/>
    <property type="match status" value="1"/>
</dbReference>
<keyword evidence="9 11" id="KW-0009">Actin-binding</keyword>
<dbReference type="SMART" id="SM00242">
    <property type="entry name" value="MYSc"/>
    <property type="match status" value="1"/>
</dbReference>
<evidence type="ECO:0000256" key="4">
    <source>
        <dbReference type="ARBA" id="ARBA00022741"/>
    </source>
</evidence>
<dbReference type="InterPro" id="IPR027417">
    <property type="entry name" value="P-loop_NTPase"/>
</dbReference>
<dbReference type="PROSITE" id="PS50002">
    <property type="entry name" value="SH3"/>
    <property type="match status" value="1"/>
</dbReference>
<dbReference type="FunFam" id="1.20.58.530:FF:000007">
    <property type="entry name" value="Myosin IE"/>
    <property type="match status" value="1"/>
</dbReference>
<evidence type="ECO:0000256" key="12">
    <source>
        <dbReference type="SAM" id="MobiDB-lite"/>
    </source>
</evidence>
<evidence type="ECO:0000259" key="13">
    <source>
        <dbReference type="PROSITE" id="PS50002"/>
    </source>
</evidence>
<evidence type="ECO:0000256" key="5">
    <source>
        <dbReference type="ARBA" id="ARBA00022840"/>
    </source>
</evidence>
<dbReference type="GO" id="GO:0005516">
    <property type="term" value="F:calmodulin binding"/>
    <property type="evidence" value="ECO:0007669"/>
    <property type="project" value="UniProtKB-KW"/>
</dbReference>
<dbReference type="PRINTS" id="PR00193">
    <property type="entry name" value="MYOSINHEAVY"/>
</dbReference>
<feature type="domain" description="Myosin motor" evidence="14">
    <location>
        <begin position="1"/>
        <end position="669"/>
    </location>
</feature>
<dbReference type="Gene3D" id="2.30.30.40">
    <property type="entry name" value="SH3 Domains"/>
    <property type="match status" value="1"/>
</dbReference>
<dbReference type="Pfam" id="PF00018">
    <property type="entry name" value="SH3_1"/>
    <property type="match status" value="1"/>
</dbReference>
<dbReference type="InterPro" id="IPR036961">
    <property type="entry name" value="Kinesin_motor_dom_sf"/>
</dbReference>
<feature type="region of interest" description="Actin-binding" evidence="11">
    <location>
        <begin position="546"/>
        <end position="568"/>
    </location>
</feature>
<dbReference type="PROSITE" id="PS51757">
    <property type="entry name" value="TH1"/>
    <property type="match status" value="1"/>
</dbReference>
<feature type="region of interest" description="Disordered" evidence="12">
    <location>
        <begin position="897"/>
        <end position="1028"/>
    </location>
</feature>
<accession>A0A9Q0XDW4</accession>
<protein>
    <recommendedName>
        <fullName evidence="18">Myosin IE</fullName>
    </recommendedName>
</protein>
<dbReference type="PROSITE" id="PS51456">
    <property type="entry name" value="MYOSIN_MOTOR"/>
    <property type="match status" value="1"/>
</dbReference>
<dbReference type="GO" id="GO:0016459">
    <property type="term" value="C:myosin complex"/>
    <property type="evidence" value="ECO:0007669"/>
    <property type="project" value="UniProtKB-KW"/>
</dbReference>
<dbReference type="CDD" id="cd01378">
    <property type="entry name" value="MYSc_Myo1"/>
    <property type="match status" value="1"/>
</dbReference>
<dbReference type="InterPro" id="IPR036028">
    <property type="entry name" value="SH3-like_dom_sf"/>
</dbReference>
<comment type="caution">
    <text evidence="16">The sequence shown here is derived from an EMBL/GenBank/DDBJ whole genome shotgun (WGS) entry which is preliminary data.</text>
</comment>
<evidence type="ECO:0000256" key="7">
    <source>
        <dbReference type="ARBA" id="ARBA00023123"/>
    </source>
</evidence>
<dbReference type="InterPro" id="IPR001609">
    <property type="entry name" value="Myosin_head_motor_dom-like"/>
</dbReference>
<feature type="domain" description="TH1" evidence="15">
    <location>
        <begin position="707"/>
        <end position="899"/>
    </location>
</feature>